<evidence type="ECO:0000256" key="5">
    <source>
        <dbReference type="ARBA" id="ARBA00023273"/>
    </source>
</evidence>
<keyword evidence="10" id="KW-0496">Mitochondrion</keyword>
<dbReference type="Proteomes" id="UP000039324">
    <property type="component" value="Unassembled WGS sequence"/>
</dbReference>
<organism evidence="9 11">
    <name type="scientific">Plasmodiophora brassicae</name>
    <name type="common">Clubroot disease agent</name>
    <dbReference type="NCBI Taxonomy" id="37360"/>
    <lineage>
        <taxon>Eukaryota</taxon>
        <taxon>Sar</taxon>
        <taxon>Rhizaria</taxon>
        <taxon>Endomyxa</taxon>
        <taxon>Phytomyxea</taxon>
        <taxon>Plasmodiophorida</taxon>
        <taxon>Plasmodiophoridae</taxon>
        <taxon>Plasmodiophora</taxon>
    </lineage>
</organism>
<keyword evidence="11" id="KW-1185">Reference proteome</keyword>
<dbReference type="OrthoDB" id="431939at2759"/>
<evidence type="ECO:0000313" key="9">
    <source>
        <dbReference type="EMBL" id="CEP01698.1"/>
    </source>
</evidence>
<dbReference type="OMA" id="NMPIEVT"/>
<comment type="similarity">
    <text evidence="6">Belongs to the B9D family.</text>
</comment>
<evidence type="ECO:0000313" key="12">
    <source>
        <dbReference type="Proteomes" id="UP000290189"/>
    </source>
</evidence>
<evidence type="ECO:0000256" key="8">
    <source>
        <dbReference type="SAM" id="MobiDB-lite"/>
    </source>
</evidence>
<evidence type="ECO:0000256" key="4">
    <source>
        <dbReference type="ARBA" id="ARBA00023212"/>
    </source>
</evidence>
<reference evidence="10 12" key="2">
    <citation type="submission" date="2018-03" db="EMBL/GenBank/DDBJ databases">
        <authorList>
            <person name="Fogelqvist J."/>
        </authorList>
    </citation>
    <scope>NUCLEOTIDE SEQUENCE [LARGE SCALE GENOMIC DNA]</scope>
</reference>
<dbReference type="PANTHER" id="PTHR12968:SF1">
    <property type="entry name" value="B9 DOMAIN-CONTAINING PROTEIN 1"/>
    <property type="match status" value="1"/>
</dbReference>
<evidence type="ECO:0000256" key="6">
    <source>
        <dbReference type="ARBA" id="ARBA00038411"/>
    </source>
</evidence>
<comment type="subcellular location">
    <subcellularLocation>
        <location evidence="1">Cytoplasm</location>
        <location evidence="1">Cytoskeleton</location>
        <location evidence="1">Cilium basal body</location>
    </subcellularLocation>
</comment>
<evidence type="ECO:0000256" key="1">
    <source>
        <dbReference type="ARBA" id="ARBA00004120"/>
    </source>
</evidence>
<dbReference type="InterPro" id="IPR010796">
    <property type="entry name" value="C2_B9-type_dom"/>
</dbReference>
<evidence type="ECO:0000313" key="11">
    <source>
        <dbReference type="Proteomes" id="UP000039324"/>
    </source>
</evidence>
<dbReference type="STRING" id="37360.A0A0G4J256"/>
<dbReference type="Proteomes" id="UP000290189">
    <property type="component" value="Unassembled WGS sequence"/>
</dbReference>
<gene>
    <name evidence="9" type="ORF">PBRA_008640</name>
    <name evidence="10" type="ORF">PLBR_LOCUS5729</name>
</gene>
<proteinExistence type="inferred from homology"/>
<evidence type="ECO:0000256" key="3">
    <source>
        <dbReference type="ARBA" id="ARBA00022794"/>
    </source>
</evidence>
<dbReference type="EMBL" id="CDSF01000116">
    <property type="protein sequence ID" value="CEP01698.1"/>
    <property type="molecule type" value="Genomic_DNA"/>
</dbReference>
<dbReference type="EMBL" id="OVEO01000010">
    <property type="protein sequence ID" value="SPQ98514.1"/>
    <property type="molecule type" value="Genomic_DNA"/>
</dbReference>
<feature type="region of interest" description="Disordered" evidence="8">
    <location>
        <begin position="1"/>
        <end position="22"/>
    </location>
</feature>
<accession>A0A0G4J256</accession>
<geneLocation type="mitochondrion" evidence="10"/>
<evidence type="ECO:0000256" key="2">
    <source>
        <dbReference type="ARBA" id="ARBA00022490"/>
    </source>
</evidence>
<dbReference type="AlphaFoldDB" id="A0A0G4J256"/>
<dbReference type="Pfam" id="PF07162">
    <property type="entry name" value="B9-C2"/>
    <property type="match status" value="1"/>
</dbReference>
<keyword evidence="5" id="KW-0966">Cell projection</keyword>
<keyword evidence="4" id="KW-0206">Cytoskeleton</keyword>
<reference evidence="9 11" key="1">
    <citation type="submission" date="2015-02" db="EMBL/GenBank/DDBJ databases">
        <authorList>
            <person name="Chooi Y.-H."/>
        </authorList>
    </citation>
    <scope>NUCLEOTIDE SEQUENCE [LARGE SCALE GENOMIC DNA]</scope>
    <source>
        <strain evidence="9">E3</strain>
    </source>
</reference>
<dbReference type="GO" id="GO:0060271">
    <property type="term" value="P:cilium assembly"/>
    <property type="evidence" value="ECO:0007669"/>
    <property type="project" value="TreeGrafter"/>
</dbReference>
<evidence type="ECO:0000256" key="7">
    <source>
        <dbReference type="ARBA" id="ARBA00039274"/>
    </source>
</evidence>
<keyword evidence="3" id="KW-0970">Cilium biogenesis/degradation</keyword>
<sequence length="241" mass="26715">MWPPRASAPASRSTGRHWTHLTGPAAPTVPLVGAPDIVRCGAMAESSFFVMVSGQVDSCTMLGVDTLYCRYSFRYGHDWTYMHGLEYGMSQIAKTSGASGGRFLWNYPIDLTMRSTNPSGWPKLVVSVYGFNMFGKDVVRGYGFVHVPTTPGRHERHVRLYRPRSSSICQQVMAWIHGTPPEYFDSNFVAQGQGRDVTRVQSTGVVKVVFNVVTKNMGAFGYSVRDCMTQALNEDTHEKAA</sequence>
<protein>
    <recommendedName>
        <fullName evidence="7">B9 domain-containing protein 1</fullName>
    </recommendedName>
</protein>
<keyword evidence="2" id="KW-0963">Cytoplasm</keyword>
<dbReference type="GO" id="GO:0036038">
    <property type="term" value="C:MKS complex"/>
    <property type="evidence" value="ECO:0007669"/>
    <property type="project" value="TreeGrafter"/>
</dbReference>
<dbReference type="PANTHER" id="PTHR12968">
    <property type="entry name" value="B9 DOMAIN-CONTAINING"/>
    <property type="match status" value="1"/>
</dbReference>
<evidence type="ECO:0000313" key="10">
    <source>
        <dbReference type="EMBL" id="SPQ98514.1"/>
    </source>
</evidence>
<name>A0A0G4J256_PLABS</name>
<dbReference type="PROSITE" id="PS51381">
    <property type="entry name" value="C2_B9"/>
    <property type="match status" value="1"/>
</dbReference>